<keyword evidence="4" id="KW-0238">DNA-binding</keyword>
<evidence type="ECO:0000256" key="4">
    <source>
        <dbReference type="ARBA" id="ARBA00023125"/>
    </source>
</evidence>
<feature type="region of interest" description="Disordered" evidence="7">
    <location>
        <begin position="221"/>
        <end position="262"/>
    </location>
</feature>
<dbReference type="InterPro" id="IPR036576">
    <property type="entry name" value="WRKY_dom_sf"/>
</dbReference>
<dbReference type="OrthoDB" id="1918969at2759"/>
<gene>
    <name evidence="10" type="primary">LOC108861768</name>
</gene>
<dbReference type="AlphaFoldDB" id="A0A6J0P5E6"/>
<dbReference type="KEGG" id="rsz:108861768"/>
<dbReference type="GO" id="GO:0043565">
    <property type="term" value="F:sequence-specific DNA binding"/>
    <property type="evidence" value="ECO:0007669"/>
    <property type="project" value="InterPro"/>
</dbReference>
<dbReference type="PANTHER" id="PTHR31221:SF125">
    <property type="entry name" value="WRKY TRANSCRIPTION FACTOR 1"/>
    <property type="match status" value="1"/>
</dbReference>
<dbReference type="GO" id="GO:0003700">
    <property type="term" value="F:DNA-binding transcription factor activity"/>
    <property type="evidence" value="ECO:0007669"/>
    <property type="project" value="InterPro"/>
</dbReference>
<dbReference type="SMART" id="SM00774">
    <property type="entry name" value="WRKY"/>
    <property type="match status" value="2"/>
</dbReference>
<dbReference type="PANTHER" id="PTHR31221">
    <property type="entry name" value="WRKY TRANSCRIPTION FACTOR PROTEIN 1-RELATED"/>
    <property type="match status" value="1"/>
</dbReference>
<feature type="domain" description="WRKY" evidence="8">
    <location>
        <begin position="270"/>
        <end position="335"/>
    </location>
</feature>
<dbReference type="GeneID" id="108861768"/>
<keyword evidence="6" id="KW-0539">Nucleus</keyword>
<dbReference type="RefSeq" id="XP_018491223.1">
    <property type="nucleotide sequence ID" value="XM_018635721.2"/>
</dbReference>
<proteinExistence type="predicted"/>
<evidence type="ECO:0000313" key="10">
    <source>
        <dbReference type="RefSeq" id="XP_018491223.1"/>
    </source>
</evidence>
<dbReference type="Proteomes" id="UP000504610">
    <property type="component" value="Chromosome 5"/>
</dbReference>
<evidence type="ECO:0000259" key="8">
    <source>
        <dbReference type="PROSITE" id="PS50811"/>
    </source>
</evidence>
<comment type="subcellular location">
    <subcellularLocation>
        <location evidence="1">Nucleus</location>
    </subcellularLocation>
</comment>
<keyword evidence="5" id="KW-0804">Transcription</keyword>
<sequence>MAEVGKVLVSGKSSEAKASDAVVASTDKIEAKPVATVTRTETEQCPAEIPESTDSKKLVPASVSEEEEVVVASEKPPKAPESGTVLSLQSGSEGSSSPFIREKVMEDGYNWRKYGQKLVKGNEFVRSYYRCTHPNCKAKKQLERSPGGQIVDTVYFGEHDHPKPLGGAAAVPINQDRRSDVLTAVSKEKSSGSSSVQTHQPPKVHGGLHLSVVPMADEVKTAVSPSSRITTPKDNISPASKRRKKGGGSIEHIPMERPNSESRNVVHTQTLFDIVNDGYRWRKYGQKSVKGSPYPRSYYRCSSSGCPVKKHVERSSHDTKMLIMTYEGNHDHDMPPGRIVTHNNTLDSEEVDGDKEPSASKDTQVNKTPQSSAERLEHHHSKKKAKTNGLEKSLAEDPVLDAKPKEETKERSDEAAKTKSDDKTTTVCHEKTSRTVESEEQKPKAESGQS</sequence>
<feature type="compositionally biased region" description="Polar residues" evidence="7">
    <location>
        <begin position="223"/>
        <end position="238"/>
    </location>
</feature>
<name>A0A6J0P5E6_RAPSA</name>
<dbReference type="Gene3D" id="2.20.25.80">
    <property type="entry name" value="WRKY domain"/>
    <property type="match status" value="2"/>
</dbReference>
<feature type="compositionally biased region" description="Basic and acidic residues" evidence="7">
    <location>
        <begin position="400"/>
        <end position="450"/>
    </location>
</feature>
<dbReference type="InterPro" id="IPR044810">
    <property type="entry name" value="WRKY_plant"/>
</dbReference>
<feature type="region of interest" description="Disordered" evidence="7">
    <location>
        <begin position="327"/>
        <end position="450"/>
    </location>
</feature>
<dbReference type="Pfam" id="PF03106">
    <property type="entry name" value="WRKY"/>
    <property type="match status" value="2"/>
</dbReference>
<feature type="compositionally biased region" description="Low complexity" evidence="7">
    <location>
        <begin position="86"/>
        <end position="97"/>
    </location>
</feature>
<reference evidence="9" key="1">
    <citation type="journal article" date="2019" name="Database">
        <title>The radish genome database (RadishGD): an integrated information resource for radish genomics.</title>
        <authorList>
            <person name="Yu H.J."/>
            <person name="Baek S."/>
            <person name="Lee Y.J."/>
            <person name="Cho A."/>
            <person name="Mun J.H."/>
        </authorList>
    </citation>
    <scope>NUCLEOTIDE SEQUENCE [LARGE SCALE GENOMIC DNA]</scope>
    <source>
        <strain evidence="9">cv. WK10039</strain>
    </source>
</reference>
<organism evidence="9 10">
    <name type="scientific">Raphanus sativus</name>
    <name type="common">Radish</name>
    <name type="synonym">Raphanus raphanistrum var. sativus</name>
    <dbReference type="NCBI Taxonomy" id="3726"/>
    <lineage>
        <taxon>Eukaryota</taxon>
        <taxon>Viridiplantae</taxon>
        <taxon>Streptophyta</taxon>
        <taxon>Embryophyta</taxon>
        <taxon>Tracheophyta</taxon>
        <taxon>Spermatophyta</taxon>
        <taxon>Magnoliopsida</taxon>
        <taxon>eudicotyledons</taxon>
        <taxon>Gunneridae</taxon>
        <taxon>Pentapetalae</taxon>
        <taxon>rosids</taxon>
        <taxon>malvids</taxon>
        <taxon>Brassicales</taxon>
        <taxon>Brassicaceae</taxon>
        <taxon>Brassiceae</taxon>
        <taxon>Raphanus</taxon>
    </lineage>
</organism>
<reference evidence="10" key="2">
    <citation type="submission" date="2025-08" db="UniProtKB">
        <authorList>
            <consortium name="RefSeq"/>
        </authorList>
    </citation>
    <scope>IDENTIFICATION</scope>
    <source>
        <tissue evidence="10">Leaf</tissue>
    </source>
</reference>
<keyword evidence="9" id="KW-1185">Reference proteome</keyword>
<evidence type="ECO:0000256" key="7">
    <source>
        <dbReference type="SAM" id="MobiDB-lite"/>
    </source>
</evidence>
<dbReference type="InterPro" id="IPR003657">
    <property type="entry name" value="WRKY_dom"/>
</dbReference>
<dbReference type="PROSITE" id="PS50811">
    <property type="entry name" value="WRKY"/>
    <property type="match status" value="2"/>
</dbReference>
<evidence type="ECO:0000256" key="5">
    <source>
        <dbReference type="ARBA" id="ARBA00023163"/>
    </source>
</evidence>
<evidence type="ECO:0000256" key="2">
    <source>
        <dbReference type="ARBA" id="ARBA00022737"/>
    </source>
</evidence>
<dbReference type="SUPFAM" id="SSF118290">
    <property type="entry name" value="WRKY DNA-binding domain"/>
    <property type="match status" value="2"/>
</dbReference>
<keyword evidence="2" id="KW-0677">Repeat</keyword>
<feature type="compositionally biased region" description="Polar residues" evidence="7">
    <location>
        <begin position="360"/>
        <end position="373"/>
    </location>
</feature>
<dbReference type="FunFam" id="2.20.25.80:FF:000006">
    <property type="entry name" value="WRKY transcription factor"/>
    <property type="match status" value="2"/>
</dbReference>
<dbReference type="GO" id="GO:0005634">
    <property type="term" value="C:nucleus"/>
    <property type="evidence" value="ECO:0007669"/>
    <property type="project" value="UniProtKB-SubCell"/>
</dbReference>
<evidence type="ECO:0000256" key="6">
    <source>
        <dbReference type="ARBA" id="ARBA00023242"/>
    </source>
</evidence>
<feature type="region of interest" description="Disordered" evidence="7">
    <location>
        <begin position="1"/>
        <end position="99"/>
    </location>
</feature>
<keyword evidence="3" id="KW-0805">Transcription regulation</keyword>
<feature type="domain" description="WRKY" evidence="8">
    <location>
        <begin position="100"/>
        <end position="164"/>
    </location>
</feature>
<evidence type="ECO:0000256" key="3">
    <source>
        <dbReference type="ARBA" id="ARBA00023015"/>
    </source>
</evidence>
<evidence type="ECO:0000256" key="1">
    <source>
        <dbReference type="ARBA" id="ARBA00004123"/>
    </source>
</evidence>
<evidence type="ECO:0000313" key="9">
    <source>
        <dbReference type="Proteomes" id="UP000504610"/>
    </source>
</evidence>
<feature type="region of interest" description="Disordered" evidence="7">
    <location>
        <begin position="184"/>
        <end position="207"/>
    </location>
</feature>
<accession>A0A6J0P5E6</accession>
<protein>
    <submittedName>
        <fullName evidence="10">WRKY transcription factor 1</fullName>
    </submittedName>
</protein>